<accession>A0AA90NRV4</accession>
<dbReference type="SUPFAM" id="SSF54814">
    <property type="entry name" value="Prokaryotic type KH domain (KH-domain type II)"/>
    <property type="match status" value="2"/>
</dbReference>
<keyword evidence="2 7" id="KW-0963">Cytoplasm</keyword>
<dbReference type="NCBIfam" id="TIGR01953">
    <property type="entry name" value="NusA"/>
    <property type="match status" value="1"/>
</dbReference>
<evidence type="ECO:0000313" key="10">
    <source>
        <dbReference type="Proteomes" id="UP001178148"/>
    </source>
</evidence>
<dbReference type="PROSITE" id="PS50084">
    <property type="entry name" value="KH_TYPE_1"/>
    <property type="match status" value="1"/>
</dbReference>
<dbReference type="SUPFAM" id="SSF47794">
    <property type="entry name" value="Rad51 N-terminal domain-like"/>
    <property type="match status" value="2"/>
</dbReference>
<evidence type="ECO:0000256" key="4">
    <source>
        <dbReference type="ARBA" id="ARBA00022884"/>
    </source>
</evidence>
<dbReference type="SUPFAM" id="SSF50249">
    <property type="entry name" value="Nucleic acid-binding proteins"/>
    <property type="match status" value="1"/>
</dbReference>
<gene>
    <name evidence="7 9" type="primary">nusA</name>
    <name evidence="9" type="ORF">QS748_02525</name>
</gene>
<dbReference type="InterPro" id="IPR030842">
    <property type="entry name" value="TF_NusA_bacterial"/>
</dbReference>
<keyword evidence="10" id="KW-1185">Reference proteome</keyword>
<dbReference type="NCBIfam" id="TIGR01954">
    <property type="entry name" value="nusA_Cterm_rpt"/>
    <property type="match status" value="2"/>
</dbReference>
<dbReference type="GO" id="GO:0003723">
    <property type="term" value="F:RNA binding"/>
    <property type="evidence" value="ECO:0007669"/>
    <property type="project" value="UniProtKB-UniRule"/>
</dbReference>
<dbReference type="GO" id="GO:0003700">
    <property type="term" value="F:DNA-binding transcription factor activity"/>
    <property type="evidence" value="ECO:0007669"/>
    <property type="project" value="InterPro"/>
</dbReference>
<protein>
    <recommendedName>
        <fullName evidence="7">Transcription termination/antitermination protein NusA</fullName>
    </recommendedName>
</protein>
<evidence type="ECO:0000259" key="8">
    <source>
        <dbReference type="PROSITE" id="PS50126"/>
    </source>
</evidence>
<comment type="similarity">
    <text evidence="7">Belongs to the NusA family.</text>
</comment>
<dbReference type="CDD" id="cd04455">
    <property type="entry name" value="S1_NusA"/>
    <property type="match status" value="1"/>
</dbReference>
<dbReference type="SMART" id="SM00316">
    <property type="entry name" value="S1"/>
    <property type="match status" value="1"/>
</dbReference>
<evidence type="ECO:0000256" key="3">
    <source>
        <dbReference type="ARBA" id="ARBA00022814"/>
    </source>
</evidence>
<dbReference type="InterPro" id="IPR010214">
    <property type="entry name" value="Tscrpt_termin_fac_NusA_C_rpt"/>
</dbReference>
<keyword evidence="3 7" id="KW-0889">Transcription antitermination</keyword>
<proteinExistence type="inferred from homology"/>
<dbReference type="GO" id="GO:0006353">
    <property type="term" value="P:DNA-templated transcription termination"/>
    <property type="evidence" value="ECO:0007669"/>
    <property type="project" value="UniProtKB-UniRule"/>
</dbReference>
<dbReference type="InterPro" id="IPR010213">
    <property type="entry name" value="TF_NusA"/>
</dbReference>
<keyword evidence="6 7" id="KW-0804">Transcription</keyword>
<dbReference type="CDD" id="cd22529">
    <property type="entry name" value="KH-II_NusA_rpt2"/>
    <property type="match status" value="1"/>
</dbReference>
<evidence type="ECO:0000256" key="6">
    <source>
        <dbReference type="ARBA" id="ARBA00023163"/>
    </source>
</evidence>
<dbReference type="Gene3D" id="3.30.1480.10">
    <property type="entry name" value="NusA, N-terminal domain"/>
    <property type="match status" value="1"/>
</dbReference>
<dbReference type="InterPro" id="IPR010995">
    <property type="entry name" value="DNA_repair_Rad51/TF_NusA_a-hlx"/>
</dbReference>
<name>A0AA90NRV4_9GAMM</name>
<dbReference type="Pfam" id="PF14520">
    <property type="entry name" value="HHH_5"/>
    <property type="match status" value="1"/>
</dbReference>
<dbReference type="PANTHER" id="PTHR22648">
    <property type="entry name" value="TRANSCRIPTION TERMINATION FACTOR NUSA"/>
    <property type="match status" value="1"/>
</dbReference>
<dbReference type="Gene3D" id="2.40.50.140">
    <property type="entry name" value="Nucleic acid-binding proteins"/>
    <property type="match status" value="1"/>
</dbReference>
<dbReference type="FunFam" id="3.30.300.20:FF:000002">
    <property type="entry name" value="Transcription termination/antitermination protein NusA"/>
    <property type="match status" value="1"/>
</dbReference>
<evidence type="ECO:0000256" key="2">
    <source>
        <dbReference type="ARBA" id="ARBA00022490"/>
    </source>
</evidence>
<evidence type="ECO:0000313" key="9">
    <source>
        <dbReference type="EMBL" id="MDP0588127.1"/>
    </source>
</evidence>
<reference evidence="9 10" key="1">
    <citation type="journal article" date="2023" name="bioRxiv">
        <title>An intranuclear bacterial parasite of deep-sea mussels expresses apoptosis inhibitors acquired from its host.</title>
        <authorList>
            <person name="Gonzalez Porras M.A."/>
            <person name="Assie A."/>
            <person name="Tietjen M."/>
            <person name="Violette M."/>
            <person name="Kleiner M."/>
            <person name="Gruber-Vodicka H."/>
            <person name="Dubilier N."/>
            <person name="Leisch N."/>
        </authorList>
    </citation>
    <scope>NUCLEOTIDE SEQUENCE [LARGE SCALE GENOMIC DNA]</scope>
    <source>
        <strain evidence="9">IAP13</strain>
    </source>
</reference>
<dbReference type="PANTHER" id="PTHR22648:SF0">
    <property type="entry name" value="TRANSCRIPTION TERMINATION_ANTITERMINATION PROTEIN NUSA"/>
    <property type="match status" value="1"/>
</dbReference>
<dbReference type="InterPro" id="IPR009019">
    <property type="entry name" value="KH_sf_prok-type"/>
</dbReference>
<feature type="domain" description="S1 motif" evidence="8">
    <location>
        <begin position="137"/>
        <end position="202"/>
    </location>
</feature>
<dbReference type="InterPro" id="IPR003029">
    <property type="entry name" value="S1_domain"/>
</dbReference>
<dbReference type="Gene3D" id="3.30.300.20">
    <property type="match status" value="2"/>
</dbReference>
<keyword evidence="1 7" id="KW-0806">Transcription termination</keyword>
<dbReference type="Gene3D" id="1.10.150.20">
    <property type="entry name" value="5' to 3' exonuclease, C-terminal subdomain"/>
    <property type="match status" value="2"/>
</dbReference>
<comment type="caution">
    <text evidence="9">The sequence shown here is derived from an EMBL/GenBank/DDBJ whole genome shotgun (WGS) entry which is preliminary data.</text>
</comment>
<dbReference type="GO" id="GO:0005829">
    <property type="term" value="C:cytosol"/>
    <property type="evidence" value="ECO:0007669"/>
    <property type="project" value="TreeGrafter"/>
</dbReference>
<comment type="subcellular location">
    <subcellularLocation>
        <location evidence="7">Cytoplasm</location>
    </subcellularLocation>
</comment>
<dbReference type="InterPro" id="IPR013735">
    <property type="entry name" value="TF_NusA_N"/>
</dbReference>
<dbReference type="FunFam" id="3.30.300.20:FF:000005">
    <property type="entry name" value="Transcription termination/antitermination protein NusA"/>
    <property type="match status" value="1"/>
</dbReference>
<dbReference type="HAMAP" id="MF_00945_B">
    <property type="entry name" value="NusA_B"/>
    <property type="match status" value="1"/>
</dbReference>
<dbReference type="AlphaFoldDB" id="A0AA90NRV4"/>
<dbReference type="InterPro" id="IPR004087">
    <property type="entry name" value="KH_dom"/>
</dbReference>
<dbReference type="SMART" id="SM00322">
    <property type="entry name" value="KH"/>
    <property type="match status" value="2"/>
</dbReference>
<dbReference type="GO" id="GO:0000166">
    <property type="term" value="F:nucleotide binding"/>
    <property type="evidence" value="ECO:0007669"/>
    <property type="project" value="InterPro"/>
</dbReference>
<dbReference type="InterPro" id="IPR012340">
    <property type="entry name" value="NA-bd_OB-fold"/>
</dbReference>
<evidence type="ECO:0000256" key="1">
    <source>
        <dbReference type="ARBA" id="ARBA00022472"/>
    </source>
</evidence>
<dbReference type="Proteomes" id="UP001178148">
    <property type="component" value="Unassembled WGS sequence"/>
</dbReference>
<sequence>MTKEILLVVESVSNEKAVSPEVIFEAIEIALATATKKRYEGDVDIRVEIDRKTGEYSTFRRWTVVADENFEIPGVHLTKDEVKEKDATLDIDGVWEESIESMAFGRIAAQTAKQVIVQKVREAERLQMIETHREKLGKLVSGTVKKNTKDSVIIDLGNNAEAVMRKDQMLPRENFRIGTRVRALLREISTEGRGPQLMLSRTCPEMIKELFGIEVPEISEETVEIISISREPGVRAKITVKTNDSRIDPVGACIGMRGARVQAVSGELGNERMDIVLWDENPVQYVINSMQPAEVISIIVDEVSGSMDIAVAADSLAQAIGRNGQNVRLASDLTGWNLNVMTESDAADKQQQESDRIVQRFIDVLCIEKDQAELLVAENFSTLEDISYVPMEELISIDGIDDNLASELQAKAKDHLLIQAIADEEKIESFKPAEDLLSMDGMNPELAHKLASCGILTMEDLAEQSVDDLQNVEGVDQKQAGELIMIARKPWFEKTGN</sequence>
<dbReference type="InterPro" id="IPR025249">
    <property type="entry name" value="TF_NusA_KH_1st"/>
</dbReference>
<keyword evidence="5 7" id="KW-0805">Transcription regulation</keyword>
<dbReference type="GO" id="GO:0031564">
    <property type="term" value="P:transcription antitermination"/>
    <property type="evidence" value="ECO:0007669"/>
    <property type="project" value="UniProtKB-UniRule"/>
</dbReference>
<comment type="subunit">
    <text evidence="7">Monomer. Binds directly to the core enzyme of the DNA-dependent RNA polymerase and to nascent RNA.</text>
</comment>
<dbReference type="InterPro" id="IPR015946">
    <property type="entry name" value="KH_dom-like_a/b"/>
</dbReference>
<evidence type="ECO:0000256" key="5">
    <source>
        <dbReference type="ARBA" id="ARBA00023015"/>
    </source>
</evidence>
<organism evidence="9 10">
    <name type="scientific">Candidatus Endonucleibacter bathymodioli</name>
    <dbReference type="NCBI Taxonomy" id="539814"/>
    <lineage>
        <taxon>Bacteria</taxon>
        <taxon>Pseudomonadati</taxon>
        <taxon>Pseudomonadota</taxon>
        <taxon>Gammaproteobacteria</taxon>
        <taxon>Oceanospirillales</taxon>
        <taxon>Endozoicomonadaceae</taxon>
        <taxon>Candidatus Endonucleibacter</taxon>
    </lineage>
</organism>
<evidence type="ECO:0000256" key="7">
    <source>
        <dbReference type="HAMAP-Rule" id="MF_00945"/>
    </source>
</evidence>
<dbReference type="PROSITE" id="PS50126">
    <property type="entry name" value="S1"/>
    <property type="match status" value="1"/>
</dbReference>
<comment type="function">
    <text evidence="7">Participates in both transcription termination and antitermination.</text>
</comment>
<dbReference type="CDD" id="cd02134">
    <property type="entry name" value="KH-II_NusA_rpt1"/>
    <property type="match status" value="1"/>
</dbReference>
<dbReference type="SUPFAM" id="SSF69705">
    <property type="entry name" value="Transcription factor NusA, N-terminal domain"/>
    <property type="match status" value="1"/>
</dbReference>
<dbReference type="Pfam" id="PF26594">
    <property type="entry name" value="KH_NusA_2nd"/>
    <property type="match status" value="1"/>
</dbReference>
<dbReference type="EMBL" id="JASXSV010000003">
    <property type="protein sequence ID" value="MDP0588127.1"/>
    <property type="molecule type" value="Genomic_DNA"/>
</dbReference>
<dbReference type="InterPro" id="IPR058582">
    <property type="entry name" value="KH_NusA_2nd"/>
</dbReference>
<dbReference type="Pfam" id="PF13184">
    <property type="entry name" value="KH_NusA_1st"/>
    <property type="match status" value="1"/>
</dbReference>
<keyword evidence="4 7" id="KW-0694">RNA-binding</keyword>
<dbReference type="Pfam" id="PF08529">
    <property type="entry name" value="NusA_N"/>
    <property type="match status" value="1"/>
</dbReference>
<dbReference type="InterPro" id="IPR036555">
    <property type="entry name" value="NusA_N_sf"/>
</dbReference>